<dbReference type="Proteomes" id="UP000774617">
    <property type="component" value="Unassembled WGS sequence"/>
</dbReference>
<feature type="compositionally biased region" description="Polar residues" evidence="1">
    <location>
        <begin position="163"/>
        <end position="172"/>
    </location>
</feature>
<feature type="region of interest" description="Disordered" evidence="1">
    <location>
        <begin position="467"/>
        <end position="502"/>
    </location>
</feature>
<evidence type="ECO:0000313" key="2">
    <source>
        <dbReference type="EMBL" id="KAH7045997.1"/>
    </source>
</evidence>
<comment type="caution">
    <text evidence="2">The sequence shown here is derived from an EMBL/GenBank/DDBJ whole genome shotgun (WGS) entry which is preliminary data.</text>
</comment>
<feature type="region of interest" description="Disordered" evidence="1">
    <location>
        <begin position="363"/>
        <end position="451"/>
    </location>
</feature>
<sequence length="666" mass="71926">MTIRVEMGKFEMLRAKWEAQQQQQTSRPNSNALAPTTPARTPAHLRRFYTSSNESRESKVRRFSSIAAFTSPINPFSHRDRSGMPFLNPPSTNALVEPKDRQDPPPPLKRGPASRLPSFKSVPNNMSPPPLPPHKHIRQPTQLRPPPGLPRSHTMSHIPLPASTASGSSRASPTKHPPSRVLSRRTAVLGQPSQSTSSVIRSRPPTPHRSSDAPLPVDAPSSSNMASFPLSSSSSNLHSKFPVLAVAKEQTQAGIAAKMFAGMTRKPRAAKQRSYTQPNLPSTVSASDQLGAPRETVFREELYTRTPRYMAAENVRPAFLNSSKTAPTIDDLFAPDDGSDLSGKPEDDLHRWGVVGEEAWGSPRVVKTPSTIKPRRNSGVRQSSIPRFPSMGSTSTNDLLASLSLSLPPRTPRHSTAHSQSLPPPGSGVSRPNILRDSQLSPCPEDSCHYTSSNHYLPPKTAISTLDRPFPHSWSPPPSPTTTPSNISNRSSSSSSSSSSPSLSLSLSPSPLSLFNPHTVTTAEPAAYWAGRFSALFDRFRLSAFQAEGAAFRDSCCISDTFGAFIEDGENQRARRVFAELASCCLTEDAARSLKEFQRGWAERNGCVVCMPPAAAIVLGNSGGGGGENGGCDEVLKSGDGKGRRTGIGFMERLKVIAREAKKTSS</sequence>
<feature type="compositionally biased region" description="Low complexity" evidence="1">
    <location>
        <begin position="220"/>
        <end position="235"/>
    </location>
</feature>
<feature type="region of interest" description="Disordered" evidence="1">
    <location>
        <begin position="16"/>
        <end position="59"/>
    </location>
</feature>
<proteinExistence type="predicted"/>
<feature type="compositionally biased region" description="Low complexity" evidence="1">
    <location>
        <begin position="482"/>
        <end position="502"/>
    </location>
</feature>
<feature type="compositionally biased region" description="Polar residues" evidence="1">
    <location>
        <begin position="273"/>
        <end position="288"/>
    </location>
</feature>
<feature type="compositionally biased region" description="Low complexity" evidence="1">
    <location>
        <begin position="393"/>
        <end position="408"/>
    </location>
</feature>
<feature type="region of interest" description="Disordered" evidence="1">
    <location>
        <begin position="72"/>
        <end position="235"/>
    </location>
</feature>
<keyword evidence="3" id="KW-1185">Reference proteome</keyword>
<accession>A0ABQ8G692</accession>
<evidence type="ECO:0000256" key="1">
    <source>
        <dbReference type="SAM" id="MobiDB-lite"/>
    </source>
</evidence>
<evidence type="ECO:0000313" key="3">
    <source>
        <dbReference type="Proteomes" id="UP000774617"/>
    </source>
</evidence>
<protein>
    <submittedName>
        <fullName evidence="2">Uncharacterized protein</fullName>
    </submittedName>
</protein>
<reference evidence="2 3" key="1">
    <citation type="journal article" date="2021" name="Nat. Commun.">
        <title>Genetic determinants of endophytism in the Arabidopsis root mycobiome.</title>
        <authorList>
            <person name="Mesny F."/>
            <person name="Miyauchi S."/>
            <person name="Thiergart T."/>
            <person name="Pickel B."/>
            <person name="Atanasova L."/>
            <person name="Karlsson M."/>
            <person name="Huettel B."/>
            <person name="Barry K.W."/>
            <person name="Haridas S."/>
            <person name="Chen C."/>
            <person name="Bauer D."/>
            <person name="Andreopoulos W."/>
            <person name="Pangilinan J."/>
            <person name="LaButti K."/>
            <person name="Riley R."/>
            <person name="Lipzen A."/>
            <person name="Clum A."/>
            <person name="Drula E."/>
            <person name="Henrissat B."/>
            <person name="Kohler A."/>
            <person name="Grigoriev I.V."/>
            <person name="Martin F.M."/>
            <person name="Hacquard S."/>
        </authorList>
    </citation>
    <scope>NUCLEOTIDE SEQUENCE [LARGE SCALE GENOMIC DNA]</scope>
    <source>
        <strain evidence="2 3">MPI-SDFR-AT-0080</strain>
    </source>
</reference>
<name>A0ABQ8G692_9PEZI</name>
<gene>
    <name evidence="2" type="ORF">B0J12DRAFT_148240</name>
</gene>
<feature type="compositionally biased region" description="Polar residues" evidence="1">
    <location>
        <begin position="19"/>
        <end position="31"/>
    </location>
</feature>
<feature type="region of interest" description="Disordered" evidence="1">
    <location>
        <begin position="267"/>
        <end position="288"/>
    </location>
</feature>
<dbReference type="EMBL" id="JAGTJR010000018">
    <property type="protein sequence ID" value="KAH7045997.1"/>
    <property type="molecule type" value="Genomic_DNA"/>
</dbReference>
<feature type="compositionally biased region" description="Polar residues" evidence="1">
    <location>
        <begin position="191"/>
        <end position="200"/>
    </location>
</feature>
<feature type="compositionally biased region" description="Low complexity" evidence="1">
    <location>
        <begin position="32"/>
        <end position="42"/>
    </location>
</feature>
<organism evidence="2 3">
    <name type="scientific">Macrophomina phaseolina</name>
    <dbReference type="NCBI Taxonomy" id="35725"/>
    <lineage>
        <taxon>Eukaryota</taxon>
        <taxon>Fungi</taxon>
        <taxon>Dikarya</taxon>
        <taxon>Ascomycota</taxon>
        <taxon>Pezizomycotina</taxon>
        <taxon>Dothideomycetes</taxon>
        <taxon>Dothideomycetes incertae sedis</taxon>
        <taxon>Botryosphaeriales</taxon>
        <taxon>Botryosphaeriaceae</taxon>
        <taxon>Macrophomina</taxon>
    </lineage>
</organism>